<protein>
    <submittedName>
        <fullName evidence="1">Uncharacterized protein</fullName>
    </submittedName>
</protein>
<organism evidence="1 2">
    <name type="scientific">Melastoma candidum</name>
    <dbReference type="NCBI Taxonomy" id="119954"/>
    <lineage>
        <taxon>Eukaryota</taxon>
        <taxon>Viridiplantae</taxon>
        <taxon>Streptophyta</taxon>
        <taxon>Embryophyta</taxon>
        <taxon>Tracheophyta</taxon>
        <taxon>Spermatophyta</taxon>
        <taxon>Magnoliopsida</taxon>
        <taxon>eudicotyledons</taxon>
        <taxon>Gunneridae</taxon>
        <taxon>Pentapetalae</taxon>
        <taxon>rosids</taxon>
        <taxon>malvids</taxon>
        <taxon>Myrtales</taxon>
        <taxon>Melastomataceae</taxon>
        <taxon>Melastomatoideae</taxon>
        <taxon>Melastomateae</taxon>
        <taxon>Melastoma</taxon>
    </lineage>
</organism>
<evidence type="ECO:0000313" key="1">
    <source>
        <dbReference type="EMBL" id="KAI4388786.1"/>
    </source>
</evidence>
<gene>
    <name evidence="1" type="ORF">MLD38_001085</name>
</gene>
<reference evidence="2" key="1">
    <citation type="journal article" date="2023" name="Front. Plant Sci.">
        <title>Chromosomal-level genome assembly of Melastoma candidum provides insights into trichome evolution.</title>
        <authorList>
            <person name="Zhong Y."/>
            <person name="Wu W."/>
            <person name="Sun C."/>
            <person name="Zou P."/>
            <person name="Liu Y."/>
            <person name="Dai S."/>
            <person name="Zhou R."/>
        </authorList>
    </citation>
    <scope>NUCLEOTIDE SEQUENCE [LARGE SCALE GENOMIC DNA]</scope>
</reference>
<sequence>MSLQQQQQQQPPQPQPLPTTTINKMPFQPSSTPTPSPLPMRMPPPQAQTPSPLPMLMPPPVQAPIPVPPSAPVPAPARPPPPPPPPVATLMPLPRSSWGGERRMISLSDDNIMMKQITETHLPDGREVDVKPLLRLVEDILNRATFTVNAGLMSGQVETLEDKTSQASYFASLDSLYYVIDRISCELAVKALSGGDAHATTLSIFHMLSSFSWDAKLVLTLAAFAFNYGEFWLLAQISSSNPLAKSMAILKQLHMILEHSGPLKPRFDALNNLIQAMLEVTRCVVELKDLPSAYISTEVPALAAAVSLVPTAVYWTIRSAVACATQITSLTSSGHEYLISTTEAWELSTLVHKLKNISEHLQKQINLCYKHIEDRRYAEGYQNLLNLFETIHIDNMKILRALIYAKDDIQPLVDGSSKRRVGIDVLRRRNVLLLISGLDISQDELSILEQIHSESKLHATRNDIHPYELVWIPIVDRSIQWNDAMQRQFESVQLTMPWYSVYHPNLIDNAVIRFARERLHFRNKPILVVLDPQGKVVCPNAIHMMWIWGSNAFPFTTLREEALWRDETWRLELLVDGIDQTILNWVREGKYIFLYGGDDIEWIRKFTSAARQVAQAAKIPLEMVYVGKSNKREQVRRAIATITAEKLSSTWQDLTMIWFFWTRLETMLFSKIQLGKADDRDPVMQQIKKLLSYDKAGGWAVLSRGSNLLVNGHGTTVLPALLEYDLWKEQVAVKGYDVAFKEHHDRIHDVAHPCCRFEFPSEVGRIPESMTCPECQRYMEKLITFLCCHEEGILATFD</sequence>
<comment type="caution">
    <text evidence="1">The sequence shown here is derived from an EMBL/GenBank/DDBJ whole genome shotgun (WGS) entry which is preliminary data.</text>
</comment>
<keyword evidence="2" id="KW-1185">Reference proteome</keyword>
<accession>A0ACB9SBE8</accession>
<dbReference type="Proteomes" id="UP001057402">
    <property type="component" value="Chromosome 1"/>
</dbReference>
<name>A0ACB9SBE8_9MYRT</name>
<proteinExistence type="predicted"/>
<dbReference type="EMBL" id="CM042880">
    <property type="protein sequence ID" value="KAI4388786.1"/>
    <property type="molecule type" value="Genomic_DNA"/>
</dbReference>
<evidence type="ECO:0000313" key="2">
    <source>
        <dbReference type="Proteomes" id="UP001057402"/>
    </source>
</evidence>